<dbReference type="InterPro" id="IPR036873">
    <property type="entry name" value="Rhodanese-like_dom_sf"/>
</dbReference>
<dbReference type="PANTHER" id="PTHR43031">
    <property type="entry name" value="FAD-DEPENDENT OXIDOREDUCTASE"/>
    <property type="match status" value="1"/>
</dbReference>
<dbReference type="Pfam" id="PF00581">
    <property type="entry name" value="Rhodanese"/>
    <property type="match status" value="1"/>
</dbReference>
<evidence type="ECO:0000313" key="2">
    <source>
        <dbReference type="EMBL" id="MBM7635414.1"/>
    </source>
</evidence>
<protein>
    <submittedName>
        <fullName evidence="2">Rhodanese-related sulfurtransferase</fullName>
    </submittedName>
</protein>
<accession>A0ABS2PJ86</accession>
<dbReference type="EMBL" id="JAFBEI010000003">
    <property type="protein sequence ID" value="MBM7635414.1"/>
    <property type="molecule type" value="Genomic_DNA"/>
</dbReference>
<keyword evidence="3" id="KW-1185">Reference proteome</keyword>
<proteinExistence type="predicted"/>
<reference evidence="2 3" key="1">
    <citation type="submission" date="2021-01" db="EMBL/GenBank/DDBJ databases">
        <title>Genomic Encyclopedia of Type Strains, Phase IV (KMG-IV): sequencing the most valuable type-strain genomes for metagenomic binning, comparative biology and taxonomic classification.</title>
        <authorList>
            <person name="Goeker M."/>
        </authorList>
    </citation>
    <scope>NUCLEOTIDE SEQUENCE [LARGE SCALE GENOMIC DNA]</scope>
    <source>
        <strain evidence="2 3">DSM 27513</strain>
    </source>
</reference>
<gene>
    <name evidence="2" type="ORF">JOC31_000206</name>
</gene>
<feature type="domain" description="Rhodanese" evidence="1">
    <location>
        <begin position="40"/>
        <end position="125"/>
    </location>
</feature>
<comment type="caution">
    <text evidence="2">The sequence shown here is derived from an EMBL/GenBank/DDBJ whole genome shotgun (WGS) entry which is preliminary data.</text>
</comment>
<dbReference type="InterPro" id="IPR001763">
    <property type="entry name" value="Rhodanese-like_dom"/>
</dbReference>
<dbReference type="Gene3D" id="3.40.250.10">
    <property type="entry name" value="Rhodanese-like domain"/>
    <property type="match status" value="1"/>
</dbReference>
<dbReference type="Proteomes" id="UP000809081">
    <property type="component" value="Unassembled WGS sequence"/>
</dbReference>
<dbReference type="SUPFAM" id="SSF52821">
    <property type="entry name" value="Rhodanese/Cell cycle control phosphatase"/>
    <property type="match status" value="1"/>
</dbReference>
<organism evidence="2 3">
    <name type="scientific">Streptococcus saliviloxodontae</name>
    <dbReference type="NCBI Taxonomy" id="1349416"/>
    <lineage>
        <taxon>Bacteria</taxon>
        <taxon>Bacillati</taxon>
        <taxon>Bacillota</taxon>
        <taxon>Bacilli</taxon>
        <taxon>Lactobacillales</taxon>
        <taxon>Streptococcaceae</taxon>
        <taxon>Streptococcus</taxon>
    </lineage>
</organism>
<dbReference type="SMART" id="SM00450">
    <property type="entry name" value="RHOD"/>
    <property type="match status" value="1"/>
</dbReference>
<dbReference type="RefSeq" id="WP_205016368.1">
    <property type="nucleotide sequence ID" value="NZ_JAFBEI010000003.1"/>
</dbReference>
<dbReference type="PANTHER" id="PTHR43031:SF18">
    <property type="entry name" value="RHODANESE-RELATED SULFURTRANSFERASES"/>
    <property type="match status" value="1"/>
</dbReference>
<dbReference type="InterPro" id="IPR050229">
    <property type="entry name" value="GlpE_sulfurtransferase"/>
</dbReference>
<dbReference type="PROSITE" id="PS50206">
    <property type="entry name" value="RHODANESE_3"/>
    <property type="match status" value="1"/>
</dbReference>
<evidence type="ECO:0000259" key="1">
    <source>
        <dbReference type="PROSITE" id="PS50206"/>
    </source>
</evidence>
<name>A0ABS2PJ86_9STRE</name>
<sequence>MVLVISLLIVIGILAAYSAWNYYRLRKQAQFVGNEQFKELMRQGQLIDIRDASSFYSGHIVGARNFPQAQLQQSLSALRKDKPVLIYESGNGRLIPLAVKTLYKAGYHQIYVLESGFSAWDGKTKS</sequence>
<evidence type="ECO:0000313" key="3">
    <source>
        <dbReference type="Proteomes" id="UP000809081"/>
    </source>
</evidence>
<dbReference type="CDD" id="cd00158">
    <property type="entry name" value="RHOD"/>
    <property type="match status" value="1"/>
</dbReference>